<feature type="region of interest" description="Disordered" evidence="1">
    <location>
        <begin position="70"/>
        <end position="89"/>
    </location>
</feature>
<dbReference type="PANTHER" id="PTHR37540">
    <property type="entry name" value="TRANSCRIPTION FACTOR (ACR-2), PUTATIVE-RELATED-RELATED"/>
    <property type="match status" value="1"/>
</dbReference>
<evidence type="ECO:0008006" key="4">
    <source>
        <dbReference type="Google" id="ProtNLM"/>
    </source>
</evidence>
<dbReference type="PANTHER" id="PTHR37540:SF5">
    <property type="entry name" value="TRANSCRIPTION FACTOR DOMAIN-CONTAINING PROTEIN"/>
    <property type="match status" value="1"/>
</dbReference>
<keyword evidence="3" id="KW-1185">Reference proteome</keyword>
<feature type="compositionally biased region" description="Basic and acidic residues" evidence="1">
    <location>
        <begin position="75"/>
        <end position="89"/>
    </location>
</feature>
<protein>
    <recommendedName>
        <fullName evidence="4">Tachykinin family protein</fullName>
    </recommendedName>
</protein>
<gene>
    <name evidence="2" type="ORF">BJX66DRAFT_345191</name>
</gene>
<evidence type="ECO:0000256" key="1">
    <source>
        <dbReference type="SAM" id="MobiDB-lite"/>
    </source>
</evidence>
<sequence>MRDESANQAPPDFLFVDYYDDNPQNRSIETQKRAFAQKTHQRKKRIAAVERLKTVTLPLRQRLPLAYKAVARASKPSEDNTKDKLESEKDTGTITDLRNLQFMQLTLMKRVLSPGKQLGQGFVDPFQTASVPMTECMDSFFHHLRHFTIYRAYPLDSSRMSAWWWQQALCQPAIQMALLVSAASHQTAMNTLNNAPSQYLQRSIREFLRLRGDTIKTVNTLLRNPDAVAESTILIVGALTAIEALTGNVEGATAHIKGLNALIELNGGIETLGHMTLSKLYHADIMFATLTDTIPTMPLTSTWRSEIRQEAMLSLLGTSFLESPWYTGLADTMKTFLRVSQRLIQYYEIAQLRQSIILPTDNDLFLLLEHQLSCARYPAVGVETLLSCSPIAAASCLLNEPLRLTLFIYLNMRIWHFQTLPIMQKMVDALRECLLFSGTATVPALTGIKQAAPEVLFWILFTGGMASQGHEGYSWFVDQARDLAGDLGLREWGDGREILGRFFYTEQPEEQGGEQLWQQLGLHA</sequence>
<dbReference type="EMBL" id="JBFTWV010000263">
    <property type="protein sequence ID" value="KAL2783161.1"/>
    <property type="molecule type" value="Genomic_DNA"/>
</dbReference>
<dbReference type="Proteomes" id="UP001610563">
    <property type="component" value="Unassembled WGS sequence"/>
</dbReference>
<organism evidence="2 3">
    <name type="scientific">Aspergillus keveii</name>
    <dbReference type="NCBI Taxonomy" id="714993"/>
    <lineage>
        <taxon>Eukaryota</taxon>
        <taxon>Fungi</taxon>
        <taxon>Dikarya</taxon>
        <taxon>Ascomycota</taxon>
        <taxon>Pezizomycotina</taxon>
        <taxon>Eurotiomycetes</taxon>
        <taxon>Eurotiomycetidae</taxon>
        <taxon>Eurotiales</taxon>
        <taxon>Aspergillaceae</taxon>
        <taxon>Aspergillus</taxon>
        <taxon>Aspergillus subgen. Nidulantes</taxon>
    </lineage>
</organism>
<name>A0ABR4FIV1_9EURO</name>
<evidence type="ECO:0000313" key="3">
    <source>
        <dbReference type="Proteomes" id="UP001610563"/>
    </source>
</evidence>
<proteinExistence type="predicted"/>
<comment type="caution">
    <text evidence="2">The sequence shown here is derived from an EMBL/GenBank/DDBJ whole genome shotgun (WGS) entry which is preliminary data.</text>
</comment>
<reference evidence="2 3" key="1">
    <citation type="submission" date="2024-07" db="EMBL/GenBank/DDBJ databases">
        <title>Section-level genome sequencing and comparative genomics of Aspergillus sections Usti and Cavernicolus.</title>
        <authorList>
            <consortium name="Lawrence Berkeley National Laboratory"/>
            <person name="Nybo J.L."/>
            <person name="Vesth T.C."/>
            <person name="Theobald S."/>
            <person name="Frisvad J.C."/>
            <person name="Larsen T.O."/>
            <person name="Kjaerboelling I."/>
            <person name="Rothschild-Mancinelli K."/>
            <person name="Lyhne E.K."/>
            <person name="Kogle M.E."/>
            <person name="Barry K."/>
            <person name="Clum A."/>
            <person name="Na H."/>
            <person name="Ledsgaard L."/>
            <person name="Lin J."/>
            <person name="Lipzen A."/>
            <person name="Kuo A."/>
            <person name="Riley R."/>
            <person name="Mondo S."/>
            <person name="Labutti K."/>
            <person name="Haridas S."/>
            <person name="Pangalinan J."/>
            <person name="Salamov A.A."/>
            <person name="Simmons B.A."/>
            <person name="Magnuson J.K."/>
            <person name="Chen J."/>
            <person name="Drula E."/>
            <person name="Henrissat B."/>
            <person name="Wiebenga A."/>
            <person name="Lubbers R.J."/>
            <person name="Gomes A.C."/>
            <person name="Makela M.R."/>
            <person name="Stajich J."/>
            <person name="Grigoriev I.V."/>
            <person name="Mortensen U.H."/>
            <person name="De Vries R.P."/>
            <person name="Baker S.E."/>
            <person name="Andersen M.R."/>
        </authorList>
    </citation>
    <scope>NUCLEOTIDE SEQUENCE [LARGE SCALE GENOMIC DNA]</scope>
    <source>
        <strain evidence="2 3">CBS 209.92</strain>
    </source>
</reference>
<evidence type="ECO:0000313" key="2">
    <source>
        <dbReference type="EMBL" id="KAL2783161.1"/>
    </source>
</evidence>
<accession>A0ABR4FIV1</accession>